<keyword evidence="1" id="KW-0547">Nucleotide-binding</keyword>
<proteinExistence type="predicted"/>
<name>A0ABW1IR42_9BACL</name>
<evidence type="ECO:0000313" key="1">
    <source>
        <dbReference type="EMBL" id="MFC5987577.1"/>
    </source>
</evidence>
<keyword evidence="1" id="KW-0347">Helicase</keyword>
<comment type="caution">
    <text evidence="1">The sequence shown here is derived from an EMBL/GenBank/DDBJ whole genome shotgun (WGS) entry which is preliminary data.</text>
</comment>
<accession>A0ABW1IR42</accession>
<dbReference type="RefSeq" id="WP_379894983.1">
    <property type="nucleotide sequence ID" value="NZ_CBCSCT010000034.1"/>
</dbReference>
<evidence type="ECO:0000313" key="2">
    <source>
        <dbReference type="Proteomes" id="UP001596250"/>
    </source>
</evidence>
<organism evidence="1 2">
    <name type="scientific">Marinicrinis lubricantis</name>
    <dbReference type="NCBI Taxonomy" id="2086470"/>
    <lineage>
        <taxon>Bacteria</taxon>
        <taxon>Bacillati</taxon>
        <taxon>Bacillota</taxon>
        <taxon>Bacilli</taxon>
        <taxon>Bacillales</taxon>
        <taxon>Paenibacillaceae</taxon>
    </lineage>
</organism>
<keyword evidence="2" id="KW-1185">Reference proteome</keyword>
<sequence>MEPNQLRFQFQDRRDAYYAFDTLMELGYQPVFQDEGAYPMVQIHMERNDLTSALEIAQAHGGTLVEERDGGASDVYDTAYEMADELSIPAHIVNEDFSEAYMRGDGEGALQSHDEDEDTLFFPDETLNSFSVDRI</sequence>
<protein>
    <submittedName>
        <fullName evidence="1">DNA/RNA helicase</fullName>
    </submittedName>
</protein>
<dbReference type="Proteomes" id="UP001596250">
    <property type="component" value="Unassembled WGS sequence"/>
</dbReference>
<dbReference type="EMBL" id="JBHSQV010000166">
    <property type="protein sequence ID" value="MFC5987577.1"/>
    <property type="molecule type" value="Genomic_DNA"/>
</dbReference>
<gene>
    <name evidence="1" type="ORF">ACFPXP_14315</name>
</gene>
<dbReference type="GO" id="GO:0004386">
    <property type="term" value="F:helicase activity"/>
    <property type="evidence" value="ECO:0007669"/>
    <property type="project" value="UniProtKB-KW"/>
</dbReference>
<reference evidence="2" key="1">
    <citation type="journal article" date="2019" name="Int. J. Syst. Evol. Microbiol.">
        <title>The Global Catalogue of Microorganisms (GCM) 10K type strain sequencing project: providing services to taxonomists for standard genome sequencing and annotation.</title>
        <authorList>
            <consortium name="The Broad Institute Genomics Platform"/>
            <consortium name="The Broad Institute Genome Sequencing Center for Infectious Disease"/>
            <person name="Wu L."/>
            <person name="Ma J."/>
        </authorList>
    </citation>
    <scope>NUCLEOTIDE SEQUENCE [LARGE SCALE GENOMIC DNA]</scope>
    <source>
        <strain evidence="2">CCM 8749</strain>
    </source>
</reference>
<keyword evidence="1" id="KW-0378">Hydrolase</keyword>
<keyword evidence="1" id="KW-0067">ATP-binding</keyword>